<dbReference type="AlphaFoldDB" id="A0A0B7AFC8"/>
<name>A0A0B7AFC8_9EUPU</name>
<organism evidence="1">
    <name type="scientific">Arion vulgaris</name>
    <dbReference type="NCBI Taxonomy" id="1028688"/>
    <lineage>
        <taxon>Eukaryota</taxon>
        <taxon>Metazoa</taxon>
        <taxon>Spiralia</taxon>
        <taxon>Lophotrochozoa</taxon>
        <taxon>Mollusca</taxon>
        <taxon>Gastropoda</taxon>
        <taxon>Heterobranchia</taxon>
        <taxon>Euthyneura</taxon>
        <taxon>Panpulmonata</taxon>
        <taxon>Eupulmonata</taxon>
        <taxon>Stylommatophora</taxon>
        <taxon>Helicina</taxon>
        <taxon>Arionoidea</taxon>
        <taxon>Arionidae</taxon>
        <taxon>Arion</taxon>
    </lineage>
</organism>
<gene>
    <name evidence="1" type="primary">ORF111806</name>
</gene>
<proteinExistence type="predicted"/>
<accession>A0A0B7AFC8</accession>
<dbReference type="EMBL" id="HACG01031901">
    <property type="protein sequence ID" value="CEK78766.1"/>
    <property type="molecule type" value="Transcribed_RNA"/>
</dbReference>
<sequence length="68" mass="7788">MYQSIDVVLIVAISVVARCEQTSFTWYLHMVYSDNNGFQADPASVGYQKTLESKVVRHDVDHIIDRVQ</sequence>
<reference evidence="1" key="1">
    <citation type="submission" date="2014-12" db="EMBL/GenBank/DDBJ databases">
        <title>Insight into the proteome of Arion vulgaris.</title>
        <authorList>
            <person name="Aradska J."/>
            <person name="Bulat T."/>
            <person name="Smidak R."/>
            <person name="Sarate P."/>
            <person name="Gangsoo J."/>
            <person name="Sialana F."/>
            <person name="Bilban M."/>
            <person name="Lubec G."/>
        </authorList>
    </citation>
    <scope>NUCLEOTIDE SEQUENCE</scope>
    <source>
        <tissue evidence="1">Skin</tissue>
    </source>
</reference>
<evidence type="ECO:0000313" key="1">
    <source>
        <dbReference type="EMBL" id="CEK78766.1"/>
    </source>
</evidence>
<protein>
    <submittedName>
        <fullName evidence="1">Uncharacterized protein</fullName>
    </submittedName>
</protein>